<keyword evidence="3" id="KW-1185">Reference proteome</keyword>
<evidence type="ECO:0000256" key="1">
    <source>
        <dbReference type="SAM" id="MobiDB-lite"/>
    </source>
</evidence>
<accession>A0AAD9KRF9</accession>
<feature type="region of interest" description="Disordered" evidence="1">
    <location>
        <begin position="1"/>
        <end position="23"/>
    </location>
</feature>
<organism evidence="2 3">
    <name type="scientific">Ridgeia piscesae</name>
    <name type="common">Tubeworm</name>
    <dbReference type="NCBI Taxonomy" id="27915"/>
    <lineage>
        <taxon>Eukaryota</taxon>
        <taxon>Metazoa</taxon>
        <taxon>Spiralia</taxon>
        <taxon>Lophotrochozoa</taxon>
        <taxon>Annelida</taxon>
        <taxon>Polychaeta</taxon>
        <taxon>Sedentaria</taxon>
        <taxon>Canalipalpata</taxon>
        <taxon>Sabellida</taxon>
        <taxon>Siboglinidae</taxon>
        <taxon>Ridgeia</taxon>
    </lineage>
</organism>
<gene>
    <name evidence="2" type="ORF">NP493_694g01014</name>
</gene>
<name>A0AAD9KRF9_RIDPI</name>
<dbReference type="Proteomes" id="UP001209878">
    <property type="component" value="Unassembled WGS sequence"/>
</dbReference>
<comment type="caution">
    <text evidence="2">The sequence shown here is derived from an EMBL/GenBank/DDBJ whole genome shotgun (WGS) entry which is preliminary data.</text>
</comment>
<evidence type="ECO:0000313" key="2">
    <source>
        <dbReference type="EMBL" id="KAK2175952.1"/>
    </source>
</evidence>
<protein>
    <submittedName>
        <fullName evidence="2">Uncharacterized protein</fullName>
    </submittedName>
</protein>
<dbReference type="AlphaFoldDB" id="A0AAD9KRF9"/>
<dbReference type="EMBL" id="JAODUO010000694">
    <property type="protein sequence ID" value="KAK2175952.1"/>
    <property type="molecule type" value="Genomic_DNA"/>
</dbReference>
<proteinExistence type="predicted"/>
<feature type="compositionally biased region" description="Polar residues" evidence="1">
    <location>
        <begin position="1"/>
        <end position="14"/>
    </location>
</feature>
<feature type="region of interest" description="Disordered" evidence="1">
    <location>
        <begin position="39"/>
        <end position="72"/>
    </location>
</feature>
<sequence>MHSYRQQQDGPTSRQSRRGVGSFRKRVVVVSAKRVDGMGRPERSVVSNWRGRQHRGSVRRRREGGIRRRGGTTTTTTVVHSGFLSTQLLGHPLLFRQTDAGRHESGRSIRRQLVFGRSVMSLPWHDRNPQNCMLCRPLHLRISFNLAGELLLRCRRHGIGAERPCIADRWIDGRLRIERV</sequence>
<evidence type="ECO:0000313" key="3">
    <source>
        <dbReference type="Proteomes" id="UP001209878"/>
    </source>
</evidence>
<reference evidence="2" key="1">
    <citation type="journal article" date="2023" name="Mol. Biol. Evol.">
        <title>Third-Generation Sequencing Reveals the Adaptive Role of the Epigenome in Three Deep-Sea Polychaetes.</title>
        <authorList>
            <person name="Perez M."/>
            <person name="Aroh O."/>
            <person name="Sun Y."/>
            <person name="Lan Y."/>
            <person name="Juniper S.K."/>
            <person name="Young C.R."/>
            <person name="Angers B."/>
            <person name="Qian P.Y."/>
        </authorList>
    </citation>
    <scope>NUCLEOTIDE SEQUENCE</scope>
    <source>
        <strain evidence="2">R07B-5</strain>
    </source>
</reference>
<feature type="compositionally biased region" description="Basic residues" evidence="1">
    <location>
        <begin position="51"/>
        <end position="70"/>
    </location>
</feature>